<reference evidence="2" key="1">
    <citation type="journal article" date="2022" name="Int. J. Mol. Sci.">
        <title>Draft Genome of Tanacetum Coccineum: Genomic Comparison of Closely Related Tanacetum-Family Plants.</title>
        <authorList>
            <person name="Yamashiro T."/>
            <person name="Shiraishi A."/>
            <person name="Nakayama K."/>
            <person name="Satake H."/>
        </authorList>
    </citation>
    <scope>NUCLEOTIDE SEQUENCE</scope>
</reference>
<dbReference type="EMBL" id="BQNB010013431">
    <property type="protein sequence ID" value="GJT15877.1"/>
    <property type="molecule type" value="Genomic_DNA"/>
</dbReference>
<feature type="compositionally biased region" description="Gly residues" evidence="1">
    <location>
        <begin position="44"/>
        <end position="54"/>
    </location>
</feature>
<evidence type="ECO:0000256" key="1">
    <source>
        <dbReference type="SAM" id="MobiDB-lite"/>
    </source>
</evidence>
<feature type="region of interest" description="Disordered" evidence="1">
    <location>
        <begin position="37"/>
        <end position="68"/>
    </location>
</feature>
<organism evidence="2 3">
    <name type="scientific">Tanacetum coccineum</name>
    <dbReference type="NCBI Taxonomy" id="301880"/>
    <lineage>
        <taxon>Eukaryota</taxon>
        <taxon>Viridiplantae</taxon>
        <taxon>Streptophyta</taxon>
        <taxon>Embryophyta</taxon>
        <taxon>Tracheophyta</taxon>
        <taxon>Spermatophyta</taxon>
        <taxon>Magnoliopsida</taxon>
        <taxon>eudicotyledons</taxon>
        <taxon>Gunneridae</taxon>
        <taxon>Pentapetalae</taxon>
        <taxon>asterids</taxon>
        <taxon>campanulids</taxon>
        <taxon>Asterales</taxon>
        <taxon>Asteraceae</taxon>
        <taxon>Asteroideae</taxon>
        <taxon>Anthemideae</taxon>
        <taxon>Anthemidinae</taxon>
        <taxon>Tanacetum</taxon>
    </lineage>
</organism>
<name>A0ABQ5BPV2_9ASTR</name>
<reference evidence="2" key="2">
    <citation type="submission" date="2022-01" db="EMBL/GenBank/DDBJ databases">
        <authorList>
            <person name="Yamashiro T."/>
            <person name="Shiraishi A."/>
            <person name="Satake H."/>
            <person name="Nakayama K."/>
        </authorList>
    </citation>
    <scope>NUCLEOTIDE SEQUENCE</scope>
</reference>
<evidence type="ECO:0000313" key="3">
    <source>
        <dbReference type="Proteomes" id="UP001151760"/>
    </source>
</evidence>
<gene>
    <name evidence="2" type="ORF">Tco_0874583</name>
</gene>
<evidence type="ECO:0000313" key="2">
    <source>
        <dbReference type="EMBL" id="GJT15877.1"/>
    </source>
</evidence>
<accession>A0ABQ5BPV2</accession>
<sequence>MRSRCGVECEASHLDEQNPRCLEDWENLDFQDLVVDGELDGSGSNPGGGFGNPRGGRETRGGGDRFKGPGGQLSMIYFDGACGGEMDFFLGGGEGVLSFGCSSLEDVRLTKSGYLTLIFAVFLLKFGEFVLDELVMVMN</sequence>
<comment type="caution">
    <text evidence="2">The sequence shown here is derived from an EMBL/GenBank/DDBJ whole genome shotgun (WGS) entry which is preliminary data.</text>
</comment>
<protein>
    <submittedName>
        <fullName evidence="2">Uncharacterized protein</fullName>
    </submittedName>
</protein>
<keyword evidence="3" id="KW-1185">Reference proteome</keyword>
<dbReference type="Proteomes" id="UP001151760">
    <property type="component" value="Unassembled WGS sequence"/>
</dbReference>
<proteinExistence type="predicted"/>
<feature type="compositionally biased region" description="Basic and acidic residues" evidence="1">
    <location>
        <begin position="55"/>
        <end position="67"/>
    </location>
</feature>